<keyword evidence="2 4" id="KW-0238">DNA-binding</keyword>
<reference evidence="6 7" key="1">
    <citation type="submission" date="2023-01" db="EMBL/GenBank/DDBJ databases">
        <title>Novel species of the genus Asticcacaulis isolated from rivers.</title>
        <authorList>
            <person name="Lu H."/>
        </authorList>
    </citation>
    <scope>NUCLEOTIDE SEQUENCE [LARGE SCALE GENOMIC DNA]</scope>
    <source>
        <strain evidence="6 7">DXS10W</strain>
    </source>
</reference>
<evidence type="ECO:0000256" key="1">
    <source>
        <dbReference type="ARBA" id="ARBA00023015"/>
    </source>
</evidence>
<evidence type="ECO:0000259" key="5">
    <source>
        <dbReference type="PROSITE" id="PS50977"/>
    </source>
</evidence>
<accession>A0ABT5IHM8</accession>
<keyword evidence="3" id="KW-0804">Transcription</keyword>
<dbReference type="Gene3D" id="1.10.357.10">
    <property type="entry name" value="Tetracycline Repressor, domain 2"/>
    <property type="match status" value="1"/>
</dbReference>
<dbReference type="InterPro" id="IPR001647">
    <property type="entry name" value="HTH_TetR"/>
</dbReference>
<dbReference type="PROSITE" id="PS50977">
    <property type="entry name" value="HTH_TETR_2"/>
    <property type="match status" value="1"/>
</dbReference>
<dbReference type="EMBL" id="JAQQKW010000010">
    <property type="protein sequence ID" value="MDC7695634.1"/>
    <property type="molecule type" value="Genomic_DNA"/>
</dbReference>
<dbReference type="PANTHER" id="PTHR30055:SF234">
    <property type="entry name" value="HTH-TYPE TRANSCRIPTIONAL REGULATOR BETI"/>
    <property type="match status" value="1"/>
</dbReference>
<evidence type="ECO:0000256" key="4">
    <source>
        <dbReference type="PROSITE-ProRule" id="PRU00335"/>
    </source>
</evidence>
<dbReference type="InterPro" id="IPR050109">
    <property type="entry name" value="HTH-type_TetR-like_transc_reg"/>
</dbReference>
<evidence type="ECO:0000256" key="3">
    <source>
        <dbReference type="ARBA" id="ARBA00023163"/>
    </source>
</evidence>
<proteinExistence type="predicted"/>
<keyword evidence="1" id="KW-0805">Transcription regulation</keyword>
<evidence type="ECO:0000313" key="6">
    <source>
        <dbReference type="EMBL" id="MDC7695634.1"/>
    </source>
</evidence>
<comment type="caution">
    <text evidence="6">The sequence shown here is derived from an EMBL/GenBank/DDBJ whole genome shotgun (WGS) entry which is preliminary data.</text>
</comment>
<dbReference type="PRINTS" id="PR00455">
    <property type="entry name" value="HTHTETR"/>
</dbReference>
<feature type="domain" description="HTH tetR-type" evidence="5">
    <location>
        <begin position="6"/>
        <end position="66"/>
    </location>
</feature>
<dbReference type="InterPro" id="IPR009057">
    <property type="entry name" value="Homeodomain-like_sf"/>
</dbReference>
<feature type="DNA-binding region" description="H-T-H motif" evidence="4">
    <location>
        <begin position="29"/>
        <end position="48"/>
    </location>
</feature>
<dbReference type="PANTHER" id="PTHR30055">
    <property type="entry name" value="HTH-TYPE TRANSCRIPTIONAL REGULATOR RUTR"/>
    <property type="match status" value="1"/>
</dbReference>
<dbReference type="SUPFAM" id="SSF46689">
    <property type="entry name" value="Homeodomain-like"/>
    <property type="match status" value="1"/>
</dbReference>
<evidence type="ECO:0000313" key="7">
    <source>
        <dbReference type="Proteomes" id="UP001216595"/>
    </source>
</evidence>
<sequence length="199" mass="21803">MAGTKTGVRDRILQTALPLFITQGFRATGIDRIIAESAVAKASFYRHFPSKDDLILACLERGHISHFAALKIAVEAVEVKSRPLSLFDALPDVSEATMRGDLLITATVEFGTAKPAIADVVAAARRQLREWFDALLTEAGYADMAETLSHEWLLLYEGAMIGALRETPAQAARWARANAERSLQQIQLKRLLSKTLPGT</sequence>
<organism evidence="6 7">
    <name type="scientific">Asticcacaulis currens</name>
    <dbReference type="NCBI Taxonomy" id="2984210"/>
    <lineage>
        <taxon>Bacteria</taxon>
        <taxon>Pseudomonadati</taxon>
        <taxon>Pseudomonadota</taxon>
        <taxon>Alphaproteobacteria</taxon>
        <taxon>Caulobacterales</taxon>
        <taxon>Caulobacteraceae</taxon>
        <taxon>Asticcacaulis</taxon>
    </lineage>
</organism>
<name>A0ABT5IHM8_9CAUL</name>
<dbReference type="Proteomes" id="UP001216595">
    <property type="component" value="Unassembled WGS sequence"/>
</dbReference>
<keyword evidence="7" id="KW-1185">Reference proteome</keyword>
<protein>
    <submittedName>
        <fullName evidence="6">TetR/AcrR family transcriptional regulator</fullName>
    </submittedName>
</protein>
<evidence type="ECO:0000256" key="2">
    <source>
        <dbReference type="ARBA" id="ARBA00023125"/>
    </source>
</evidence>
<dbReference type="Pfam" id="PF00440">
    <property type="entry name" value="TetR_N"/>
    <property type="match status" value="1"/>
</dbReference>
<gene>
    <name evidence="6" type="ORF">PQU94_15255</name>
</gene>
<dbReference type="RefSeq" id="WP_272742293.1">
    <property type="nucleotide sequence ID" value="NZ_JAQQKW010000010.1"/>
</dbReference>